<reference evidence="1" key="2">
    <citation type="journal article" date="2015" name="Data Brief">
        <title>Shoot transcriptome of the giant reed, Arundo donax.</title>
        <authorList>
            <person name="Barrero R.A."/>
            <person name="Guerrero F.D."/>
            <person name="Moolhuijzen P."/>
            <person name="Goolsby J.A."/>
            <person name="Tidwell J."/>
            <person name="Bellgard S.E."/>
            <person name="Bellgard M.I."/>
        </authorList>
    </citation>
    <scope>NUCLEOTIDE SEQUENCE</scope>
    <source>
        <tissue evidence="1">Shoot tissue taken approximately 20 cm above the soil surface</tissue>
    </source>
</reference>
<organism evidence="1">
    <name type="scientific">Arundo donax</name>
    <name type="common">Giant reed</name>
    <name type="synonym">Donax arundinaceus</name>
    <dbReference type="NCBI Taxonomy" id="35708"/>
    <lineage>
        <taxon>Eukaryota</taxon>
        <taxon>Viridiplantae</taxon>
        <taxon>Streptophyta</taxon>
        <taxon>Embryophyta</taxon>
        <taxon>Tracheophyta</taxon>
        <taxon>Spermatophyta</taxon>
        <taxon>Magnoliopsida</taxon>
        <taxon>Liliopsida</taxon>
        <taxon>Poales</taxon>
        <taxon>Poaceae</taxon>
        <taxon>PACMAD clade</taxon>
        <taxon>Arundinoideae</taxon>
        <taxon>Arundineae</taxon>
        <taxon>Arundo</taxon>
    </lineage>
</organism>
<sequence length="40" mass="4590">MNNRGNSQCYGFSSTIKLFTHIFPSQAVKKQVHTIHVQQN</sequence>
<dbReference type="AlphaFoldDB" id="A0A0A9FRB3"/>
<accession>A0A0A9FRB3</accession>
<proteinExistence type="predicted"/>
<dbReference type="EMBL" id="GBRH01184122">
    <property type="protein sequence ID" value="JAE13774.1"/>
    <property type="molecule type" value="Transcribed_RNA"/>
</dbReference>
<reference evidence="1" key="1">
    <citation type="submission" date="2014-09" db="EMBL/GenBank/DDBJ databases">
        <authorList>
            <person name="Magalhaes I.L.F."/>
            <person name="Oliveira U."/>
            <person name="Santos F.R."/>
            <person name="Vidigal T.H.D.A."/>
            <person name="Brescovit A.D."/>
            <person name="Santos A.J."/>
        </authorList>
    </citation>
    <scope>NUCLEOTIDE SEQUENCE</scope>
    <source>
        <tissue evidence="1">Shoot tissue taken approximately 20 cm above the soil surface</tissue>
    </source>
</reference>
<protein>
    <submittedName>
        <fullName evidence="1">Uncharacterized protein</fullName>
    </submittedName>
</protein>
<evidence type="ECO:0000313" key="1">
    <source>
        <dbReference type="EMBL" id="JAE13774.1"/>
    </source>
</evidence>
<name>A0A0A9FRB3_ARUDO</name>